<dbReference type="SUPFAM" id="SSF53271">
    <property type="entry name" value="PRTase-like"/>
    <property type="match status" value="1"/>
</dbReference>
<feature type="domain" description="Phosphoribosyltransferase" evidence="10">
    <location>
        <begin position="38"/>
        <end position="169"/>
    </location>
</feature>
<comment type="pathway">
    <text evidence="2 9">Pyrimidine metabolism; UMP biosynthesis via de novo pathway; UMP from orotate: step 1/2.</text>
</comment>
<organism evidence="11 12">
    <name type="scientific">Clostridium gallinarum</name>
    <dbReference type="NCBI Taxonomy" id="2762246"/>
    <lineage>
        <taxon>Bacteria</taxon>
        <taxon>Bacillati</taxon>
        <taxon>Bacillota</taxon>
        <taxon>Clostridia</taxon>
        <taxon>Eubacteriales</taxon>
        <taxon>Clostridiaceae</taxon>
        <taxon>Clostridium</taxon>
    </lineage>
</organism>
<dbReference type="InterPro" id="IPR029057">
    <property type="entry name" value="PRTase-like"/>
</dbReference>
<evidence type="ECO:0000256" key="3">
    <source>
        <dbReference type="ARBA" id="ARBA00006340"/>
    </source>
</evidence>
<sequence>MERYKEEFIEFMVESNVLRFGDFVTKSGRKTPFFINTGNYTTGEQLKKLGEFYAKAINKHFGKDFDVLFGPAYKGIPLTVTTAISLNNLYNIDVEYCSNRKEVKDHGEGGILLGGSLKDSSRVVIVEDVMTAGTSIYETAPILKAQGNVDIKGLIISVDRMEKGKTDRSAQEEIKEVFGITTYSIVTMKEVVEYLHNRELNGKIYIDDEMKAAIEAYYDIYGVTYNR</sequence>
<evidence type="ECO:0000313" key="11">
    <source>
        <dbReference type="EMBL" id="MBD7914839.1"/>
    </source>
</evidence>
<feature type="binding site" description="in other chain" evidence="9">
    <location>
        <begin position="73"/>
        <end position="74"/>
    </location>
    <ligand>
        <name>5-phospho-alpha-D-ribose 1-diphosphate</name>
        <dbReference type="ChEBI" id="CHEBI:58017"/>
        <note>ligand shared between dimeric partners</note>
    </ligand>
</feature>
<feature type="binding site" description="in other chain" evidence="9">
    <location>
        <position position="26"/>
    </location>
    <ligand>
        <name>5-phospho-alpha-D-ribose 1-diphosphate</name>
        <dbReference type="ChEBI" id="CHEBI:58017"/>
        <note>ligand shared between dimeric partners</note>
    </ligand>
</feature>
<keyword evidence="6 9" id="KW-0328">Glycosyltransferase</keyword>
<dbReference type="EMBL" id="JACSQZ010000017">
    <property type="protein sequence ID" value="MBD7914839.1"/>
    <property type="molecule type" value="Genomic_DNA"/>
</dbReference>
<feature type="binding site" description="in other chain" evidence="9">
    <location>
        <begin position="127"/>
        <end position="135"/>
    </location>
    <ligand>
        <name>5-phospho-alpha-D-ribose 1-diphosphate</name>
        <dbReference type="ChEBI" id="CHEBI:58017"/>
        <note>ligand shared between dimeric partners</note>
    </ligand>
</feature>
<name>A0ABR8Q335_9CLOT</name>
<comment type="catalytic activity">
    <reaction evidence="9">
        <text>orotidine 5'-phosphate + diphosphate = orotate + 5-phospho-alpha-D-ribose 1-diphosphate</text>
        <dbReference type="Rhea" id="RHEA:10380"/>
        <dbReference type="ChEBI" id="CHEBI:30839"/>
        <dbReference type="ChEBI" id="CHEBI:33019"/>
        <dbReference type="ChEBI" id="CHEBI:57538"/>
        <dbReference type="ChEBI" id="CHEBI:58017"/>
        <dbReference type="EC" id="2.4.2.10"/>
    </reaction>
</comment>
<evidence type="ECO:0000256" key="9">
    <source>
        <dbReference type="HAMAP-Rule" id="MF_01208"/>
    </source>
</evidence>
<comment type="caution">
    <text evidence="9">Lacks conserved residue(s) required for the propagation of feature annotation.</text>
</comment>
<evidence type="ECO:0000256" key="5">
    <source>
        <dbReference type="ARBA" id="ARBA00011971"/>
    </source>
</evidence>
<dbReference type="InterPro" id="IPR004467">
    <property type="entry name" value="Or_phspho_trans_dom"/>
</dbReference>
<dbReference type="PANTHER" id="PTHR46683">
    <property type="entry name" value="OROTATE PHOSPHORIBOSYLTRANSFERASE 1-RELATED"/>
    <property type="match status" value="1"/>
</dbReference>
<keyword evidence="12" id="KW-1185">Reference proteome</keyword>
<dbReference type="PANTHER" id="PTHR46683:SF1">
    <property type="entry name" value="OROTATE PHOSPHORIBOSYLTRANSFERASE 1-RELATED"/>
    <property type="match status" value="1"/>
</dbReference>
<keyword evidence="7 9" id="KW-0808">Transferase</keyword>
<evidence type="ECO:0000256" key="8">
    <source>
        <dbReference type="ARBA" id="ARBA00022975"/>
    </source>
</evidence>
<dbReference type="Pfam" id="PF00156">
    <property type="entry name" value="Pribosyltran"/>
    <property type="match status" value="1"/>
</dbReference>
<evidence type="ECO:0000259" key="10">
    <source>
        <dbReference type="Pfam" id="PF00156"/>
    </source>
</evidence>
<dbReference type="Proteomes" id="UP000640335">
    <property type="component" value="Unassembled WGS sequence"/>
</dbReference>
<comment type="similarity">
    <text evidence="3 9">Belongs to the purine/pyrimidine phosphoribosyltransferase family. PyrE subfamily.</text>
</comment>
<dbReference type="GO" id="GO:0004588">
    <property type="term" value="F:orotate phosphoribosyltransferase activity"/>
    <property type="evidence" value="ECO:0007669"/>
    <property type="project" value="UniProtKB-EC"/>
</dbReference>
<feature type="binding site" description="in other chain" evidence="9">
    <location>
        <position position="101"/>
    </location>
    <ligand>
        <name>5-phospho-alpha-D-ribose 1-diphosphate</name>
        <dbReference type="ChEBI" id="CHEBI:58017"/>
        <note>ligand shared between dimeric partners</note>
    </ligand>
</feature>
<dbReference type="InterPro" id="IPR023031">
    <property type="entry name" value="OPRT"/>
</dbReference>
<gene>
    <name evidence="9 11" type="primary">pyrE</name>
    <name evidence="11" type="ORF">H9660_06740</name>
</gene>
<dbReference type="Gene3D" id="3.40.50.2020">
    <property type="match status" value="1"/>
</dbReference>
<dbReference type="NCBIfam" id="TIGR00336">
    <property type="entry name" value="pyrE"/>
    <property type="match status" value="1"/>
</dbReference>
<comment type="caution">
    <text evidence="11">The sequence shown here is derived from an EMBL/GenBank/DDBJ whole genome shotgun (WGS) entry which is preliminary data.</text>
</comment>
<feature type="binding site" evidence="9">
    <location>
        <position position="104"/>
    </location>
    <ligand>
        <name>5-phospho-alpha-D-ribose 1-diphosphate</name>
        <dbReference type="ChEBI" id="CHEBI:58017"/>
        <note>ligand shared between dimeric partners</note>
    </ligand>
</feature>
<reference evidence="11 12" key="1">
    <citation type="submission" date="2020-08" db="EMBL/GenBank/DDBJ databases">
        <title>A Genomic Blueprint of the Chicken Gut Microbiome.</title>
        <authorList>
            <person name="Gilroy R."/>
            <person name="Ravi A."/>
            <person name="Getino M."/>
            <person name="Pursley I."/>
            <person name="Horton D.L."/>
            <person name="Alikhan N.-F."/>
            <person name="Baker D."/>
            <person name="Gharbi K."/>
            <person name="Hall N."/>
            <person name="Watson M."/>
            <person name="Adriaenssens E.M."/>
            <person name="Foster-Nyarko E."/>
            <person name="Jarju S."/>
            <person name="Secka A."/>
            <person name="Antonio M."/>
            <person name="Oren A."/>
            <person name="Chaudhuri R."/>
            <person name="La Ragione R.M."/>
            <person name="Hildebrand F."/>
            <person name="Pallen M.J."/>
        </authorList>
    </citation>
    <scope>NUCLEOTIDE SEQUENCE [LARGE SCALE GENOMIC DNA]</scope>
    <source>
        <strain evidence="11 12">Sa3CUN1</strain>
    </source>
</reference>
<dbReference type="HAMAP" id="MF_01208">
    <property type="entry name" value="PyrE"/>
    <property type="match status" value="1"/>
</dbReference>
<comment type="subunit">
    <text evidence="4 9">Homodimer.</text>
</comment>
<protein>
    <recommendedName>
        <fullName evidence="5 9">Orotate phosphoribosyltransferase</fullName>
        <shortName evidence="9">OPRT</shortName>
        <shortName evidence="9">OPRTase</shortName>
        <ecNumber evidence="5 9">2.4.2.10</ecNumber>
    </recommendedName>
</protein>
<accession>A0ABR8Q335</accession>
<comment type="function">
    <text evidence="1 9">Catalyzes the transfer of a ribosyl phosphate group from 5-phosphoribose 1-diphosphate to orotate, leading to the formation of orotidine monophosphate (OMP).</text>
</comment>
<comment type="cofactor">
    <cofactor evidence="9">
        <name>Mg(2+)</name>
        <dbReference type="ChEBI" id="CHEBI:18420"/>
    </cofactor>
</comment>
<dbReference type="RefSeq" id="WP_191749603.1">
    <property type="nucleotide sequence ID" value="NZ_JACSQZ010000017.1"/>
</dbReference>
<feature type="binding site" evidence="9">
    <location>
        <position position="100"/>
    </location>
    <ligand>
        <name>5-phospho-alpha-D-ribose 1-diphosphate</name>
        <dbReference type="ChEBI" id="CHEBI:58017"/>
        <note>ligand shared between dimeric partners</note>
    </ligand>
</feature>
<evidence type="ECO:0000256" key="4">
    <source>
        <dbReference type="ARBA" id="ARBA00011738"/>
    </source>
</evidence>
<dbReference type="EC" id="2.4.2.10" evidence="5 9"/>
<feature type="binding site" evidence="9">
    <location>
        <position position="106"/>
    </location>
    <ligand>
        <name>5-phospho-alpha-D-ribose 1-diphosphate</name>
        <dbReference type="ChEBI" id="CHEBI:58017"/>
        <note>ligand shared between dimeric partners</note>
    </ligand>
</feature>
<evidence type="ECO:0000256" key="2">
    <source>
        <dbReference type="ARBA" id="ARBA00004889"/>
    </source>
</evidence>
<evidence type="ECO:0000256" key="1">
    <source>
        <dbReference type="ARBA" id="ARBA00003769"/>
    </source>
</evidence>
<evidence type="ECO:0000256" key="6">
    <source>
        <dbReference type="ARBA" id="ARBA00022676"/>
    </source>
</evidence>
<dbReference type="InterPro" id="IPR000836">
    <property type="entry name" value="PRTase_dom"/>
</dbReference>
<evidence type="ECO:0000313" key="12">
    <source>
        <dbReference type="Proteomes" id="UP000640335"/>
    </source>
</evidence>
<proteinExistence type="inferred from homology"/>
<keyword evidence="9" id="KW-0460">Magnesium</keyword>
<feature type="binding site" evidence="9">
    <location>
        <position position="160"/>
    </location>
    <ligand>
        <name>orotate</name>
        <dbReference type="ChEBI" id="CHEBI:30839"/>
    </ligand>
</feature>
<keyword evidence="8 9" id="KW-0665">Pyrimidine biosynthesis</keyword>
<dbReference type="CDD" id="cd06223">
    <property type="entry name" value="PRTases_typeI"/>
    <property type="match status" value="1"/>
</dbReference>
<feature type="binding site" evidence="9">
    <location>
        <position position="131"/>
    </location>
    <ligand>
        <name>orotate</name>
        <dbReference type="ChEBI" id="CHEBI:30839"/>
    </ligand>
</feature>
<evidence type="ECO:0000256" key="7">
    <source>
        <dbReference type="ARBA" id="ARBA00022679"/>
    </source>
</evidence>